<evidence type="ECO:0000256" key="1">
    <source>
        <dbReference type="ARBA" id="ARBA00010116"/>
    </source>
</evidence>
<protein>
    <submittedName>
        <fullName evidence="4">Ig-like domain-containing protein</fullName>
    </submittedName>
</protein>
<dbReference type="PROSITE" id="PS51257">
    <property type="entry name" value="PROKAR_LIPOPROTEIN"/>
    <property type="match status" value="1"/>
</dbReference>
<dbReference type="InterPro" id="IPR013783">
    <property type="entry name" value="Ig-like_fold"/>
</dbReference>
<dbReference type="Gene3D" id="2.60.40.10">
    <property type="entry name" value="Immunoglobulins"/>
    <property type="match status" value="5"/>
</dbReference>
<dbReference type="Pfam" id="PF02369">
    <property type="entry name" value="Big_1"/>
    <property type="match status" value="3"/>
</dbReference>
<evidence type="ECO:0000259" key="3">
    <source>
        <dbReference type="PROSITE" id="PS51127"/>
    </source>
</evidence>
<keyword evidence="5" id="KW-1185">Reference proteome</keyword>
<evidence type="ECO:0000256" key="2">
    <source>
        <dbReference type="SAM" id="SignalP"/>
    </source>
</evidence>
<dbReference type="RefSeq" id="WP_273640496.1">
    <property type="nucleotide sequence ID" value="NZ_JAQQXP010000001.1"/>
</dbReference>
<dbReference type="SUPFAM" id="SSF49373">
    <property type="entry name" value="Invasin/intimin cell-adhesion fragments"/>
    <property type="match status" value="5"/>
</dbReference>
<dbReference type="EMBL" id="JAQQXP010000001">
    <property type="protein sequence ID" value="MDC8831286.1"/>
    <property type="molecule type" value="Genomic_DNA"/>
</dbReference>
<sequence>MKMKSLRLITALWTLLMLVACGGGGSVSRDETPTPTQPTEPGVSITLDIVNQSNQTDRNLTISNPLTVIATVTTSTGTPVADQLVRFSVEQADLLVFGNDTGTARTNAEGIATIGITVGAASGDGEITASLSSGVTGSTTFSSAGSGSTGRQPAQLALYASSLQLPSSGSDEVELIAVVKDAQSVLMEGIEVNFAVSNDAEVELQLTQPVTAEDGTARAILTSKNNAGNRTFEVTAQAGSFNDLVEIKVDGTEVVINGPSSLVLNDSAEYTLRIQDSDGNAIANQMISLSATSGTLNSNTVRTEANGQAAVTYTATQSGPVTINAQVAELNAQTDTLITVQEDEFVFVDTAAVAETRICNAHDERETASIPECEINSATDITVNWQKDGSPNAGANVTFTASRGEIINGTNTVVSDAQGNATFTITSNNAGRSSITATGFNDDGDVVVTARMEVEFVATDPYVILVDASPDILGPDGQTSTITALVRDQDSNLVKNAVITFNVNDSSTGTLSPSQATTDSNGVASTVFTSGAVNSLESVLITATSLEDGNVAGNVTLTVGNRAFDISMGTGNLISSPDNSTYLKEFAVFVADSAGRPVADVNLTASLSPVRYPKEYAYRKGSWFWDDEAEIWYVGYNYYVPATADEPAFTEVRAGYAEKCINEDINNDGILDLLPVDPDTGIEGEDLDADSYLTPGIIGALSFQGEAVTDENGQATLELRYPREYGMFYTGVITVNGQSTGSEASASMVYTYSVAGDDIDEESVAPPASPWGAGTPYGETHPRFVGTTENCTVADNL</sequence>
<evidence type="ECO:0000313" key="4">
    <source>
        <dbReference type="EMBL" id="MDC8831286.1"/>
    </source>
</evidence>
<dbReference type="Proteomes" id="UP001218788">
    <property type="component" value="Unassembled WGS sequence"/>
</dbReference>
<comment type="similarity">
    <text evidence="1">Belongs to the intimin/invasin family.</text>
</comment>
<feature type="chain" id="PRO_5046271864" evidence="2">
    <location>
        <begin position="23"/>
        <end position="797"/>
    </location>
</feature>
<proteinExistence type="inferred from homology"/>
<dbReference type="InterPro" id="IPR003344">
    <property type="entry name" value="Big_1_dom"/>
</dbReference>
<dbReference type="InterPro" id="IPR008964">
    <property type="entry name" value="Invasin/intimin_cell_adhesion"/>
</dbReference>
<keyword evidence="2" id="KW-0732">Signal</keyword>
<dbReference type="PROSITE" id="PS51127">
    <property type="entry name" value="BIG1"/>
    <property type="match status" value="2"/>
</dbReference>
<dbReference type="PANTHER" id="PTHR39576:SF1">
    <property type="entry name" value="INVASIN"/>
    <property type="match status" value="1"/>
</dbReference>
<dbReference type="PANTHER" id="PTHR39576">
    <property type="entry name" value="ATTACHING AND EFFACING PROTEIN HOMOLOG-RELATED-RELATED"/>
    <property type="match status" value="1"/>
</dbReference>
<reference evidence="4 5" key="1">
    <citation type="submission" date="2022-10" db="EMBL/GenBank/DDBJ databases">
        <title>Alteromonas sp. chi3 Genome sequencing.</title>
        <authorList>
            <person name="Park S."/>
        </authorList>
    </citation>
    <scope>NUCLEOTIDE SEQUENCE [LARGE SCALE GENOMIC DNA]</scope>
    <source>
        <strain evidence="5">chi3</strain>
    </source>
</reference>
<comment type="caution">
    <text evidence="4">The sequence shown here is derived from an EMBL/GenBank/DDBJ whole genome shotgun (WGS) entry which is preliminary data.</text>
</comment>
<dbReference type="SMART" id="SM00634">
    <property type="entry name" value="BID_1"/>
    <property type="match status" value="5"/>
</dbReference>
<accession>A0ABT5L2M0</accession>
<feature type="signal peptide" evidence="2">
    <location>
        <begin position="1"/>
        <end position="22"/>
    </location>
</feature>
<dbReference type="InterPro" id="IPR051715">
    <property type="entry name" value="Intimin-Invasin_domain"/>
</dbReference>
<evidence type="ECO:0000313" key="5">
    <source>
        <dbReference type="Proteomes" id="UP001218788"/>
    </source>
</evidence>
<gene>
    <name evidence="4" type="ORF">OIK42_10985</name>
</gene>
<organism evidence="4 5">
    <name type="scientific">Alteromonas gilva</name>
    <dbReference type="NCBI Taxonomy" id="2987522"/>
    <lineage>
        <taxon>Bacteria</taxon>
        <taxon>Pseudomonadati</taxon>
        <taxon>Pseudomonadota</taxon>
        <taxon>Gammaproteobacteria</taxon>
        <taxon>Alteromonadales</taxon>
        <taxon>Alteromonadaceae</taxon>
        <taxon>Alteromonas/Salinimonas group</taxon>
        <taxon>Alteromonas</taxon>
    </lineage>
</organism>
<feature type="domain" description="Big-1" evidence="3">
    <location>
        <begin position="253"/>
        <end position="338"/>
    </location>
</feature>
<name>A0ABT5L2M0_9ALTE</name>
<feature type="domain" description="Big-1" evidence="3">
    <location>
        <begin position="462"/>
        <end position="558"/>
    </location>
</feature>